<feature type="coiled-coil region" evidence="5">
    <location>
        <begin position="75"/>
        <end position="109"/>
    </location>
</feature>
<sequence length="124" mass="15236">MNYHIGEFSKKMGLSIDTLRYYEKIGLIHPVRDKINRRIYCERDISWLNFIFRLKETNMPIKQIQHYSELRYKGDSTLKERLELLEKQMNRLYEQKNNIEDNILHMKQKIGIYKKKIKEQEVNK</sequence>
<evidence type="ECO:0000313" key="7">
    <source>
        <dbReference type="EMBL" id="MCC9293455.1"/>
    </source>
</evidence>
<keyword evidence="5" id="KW-0175">Coiled coil</keyword>
<dbReference type="SUPFAM" id="SSF46955">
    <property type="entry name" value="Putative DNA-binding domain"/>
    <property type="match status" value="1"/>
</dbReference>
<dbReference type="RefSeq" id="WP_179977938.1">
    <property type="nucleotide sequence ID" value="NZ_JAJJPB010000001.1"/>
</dbReference>
<evidence type="ECO:0000256" key="3">
    <source>
        <dbReference type="ARBA" id="ARBA00023125"/>
    </source>
</evidence>
<dbReference type="PANTHER" id="PTHR30204:SF69">
    <property type="entry name" value="MERR-FAMILY TRANSCRIPTIONAL REGULATOR"/>
    <property type="match status" value="1"/>
</dbReference>
<reference evidence="7" key="1">
    <citation type="submission" date="2021-11" db="EMBL/GenBank/DDBJ databases">
        <authorList>
            <person name="Qingchun L."/>
            <person name="Dong Z."/>
            <person name="Zongwei Q."/>
            <person name="Jia Z."/>
            <person name="Duotao L."/>
        </authorList>
    </citation>
    <scope>NUCLEOTIDE SEQUENCE</scope>
    <source>
        <strain evidence="7">WLY-B-L2</strain>
    </source>
</reference>
<dbReference type="InterPro" id="IPR047057">
    <property type="entry name" value="MerR_fam"/>
</dbReference>
<keyword evidence="8" id="KW-1185">Reference proteome</keyword>
<protein>
    <submittedName>
        <fullName evidence="7">MerR family transcriptional regulator</fullName>
    </submittedName>
</protein>
<evidence type="ECO:0000256" key="2">
    <source>
        <dbReference type="ARBA" id="ARBA00023015"/>
    </source>
</evidence>
<comment type="caution">
    <text evidence="7">The sequence shown here is derived from an EMBL/GenBank/DDBJ whole genome shotgun (WGS) entry which is preliminary data.</text>
</comment>
<dbReference type="SMART" id="SM00422">
    <property type="entry name" value="HTH_MERR"/>
    <property type="match status" value="1"/>
</dbReference>
<dbReference type="PRINTS" id="PR00040">
    <property type="entry name" value="HTHMERR"/>
</dbReference>
<dbReference type="PANTHER" id="PTHR30204">
    <property type="entry name" value="REDOX-CYCLING DRUG-SENSING TRANSCRIPTIONAL ACTIVATOR SOXR"/>
    <property type="match status" value="1"/>
</dbReference>
<evidence type="ECO:0000256" key="1">
    <source>
        <dbReference type="ARBA" id="ARBA00022491"/>
    </source>
</evidence>
<dbReference type="PROSITE" id="PS50937">
    <property type="entry name" value="HTH_MERR_2"/>
    <property type="match status" value="1"/>
</dbReference>
<evidence type="ECO:0000259" key="6">
    <source>
        <dbReference type="PROSITE" id="PS50937"/>
    </source>
</evidence>
<keyword evidence="4" id="KW-0804">Transcription</keyword>
<evidence type="ECO:0000256" key="5">
    <source>
        <dbReference type="SAM" id="Coils"/>
    </source>
</evidence>
<accession>A0ABS8N0X9</accession>
<keyword evidence="3" id="KW-0238">DNA-binding</keyword>
<dbReference type="Pfam" id="PF13411">
    <property type="entry name" value="MerR_1"/>
    <property type="match status" value="1"/>
</dbReference>
<feature type="domain" description="HTH merR-type" evidence="6">
    <location>
        <begin position="2"/>
        <end position="70"/>
    </location>
</feature>
<dbReference type="InterPro" id="IPR009061">
    <property type="entry name" value="DNA-bd_dom_put_sf"/>
</dbReference>
<dbReference type="EMBL" id="JAJJPB010000001">
    <property type="protein sequence ID" value="MCC9293455.1"/>
    <property type="molecule type" value="Genomic_DNA"/>
</dbReference>
<keyword evidence="2" id="KW-0805">Transcription regulation</keyword>
<dbReference type="Gene3D" id="1.10.1660.10">
    <property type="match status" value="1"/>
</dbReference>
<name>A0ABS8N0X9_9CLOT</name>
<dbReference type="InterPro" id="IPR000551">
    <property type="entry name" value="MerR-type_HTH_dom"/>
</dbReference>
<gene>
    <name evidence="7" type="ORF">LN736_01005</name>
</gene>
<organism evidence="7 8">
    <name type="scientific">Clostridium aromativorans</name>
    <dbReference type="NCBI Taxonomy" id="2836848"/>
    <lineage>
        <taxon>Bacteria</taxon>
        <taxon>Bacillati</taxon>
        <taxon>Bacillota</taxon>
        <taxon>Clostridia</taxon>
        <taxon>Eubacteriales</taxon>
        <taxon>Clostridiaceae</taxon>
        <taxon>Clostridium</taxon>
    </lineage>
</organism>
<dbReference type="Proteomes" id="UP001165422">
    <property type="component" value="Unassembled WGS sequence"/>
</dbReference>
<proteinExistence type="predicted"/>
<keyword evidence="1" id="KW-0678">Repressor</keyword>
<dbReference type="CDD" id="cd01109">
    <property type="entry name" value="HTH_YyaN"/>
    <property type="match status" value="1"/>
</dbReference>
<evidence type="ECO:0000256" key="4">
    <source>
        <dbReference type="ARBA" id="ARBA00023163"/>
    </source>
</evidence>
<evidence type="ECO:0000313" key="8">
    <source>
        <dbReference type="Proteomes" id="UP001165422"/>
    </source>
</evidence>